<dbReference type="EMBL" id="JASCZI010121840">
    <property type="protein sequence ID" value="MED6163109.1"/>
    <property type="molecule type" value="Genomic_DNA"/>
</dbReference>
<name>A0ABU6UQD3_9FABA</name>
<dbReference type="Proteomes" id="UP001341840">
    <property type="component" value="Unassembled WGS sequence"/>
</dbReference>
<keyword evidence="2" id="KW-1185">Reference proteome</keyword>
<accession>A0ABU6UQD3</accession>
<evidence type="ECO:0000313" key="2">
    <source>
        <dbReference type="Proteomes" id="UP001341840"/>
    </source>
</evidence>
<comment type="caution">
    <text evidence="1">The sequence shown here is derived from an EMBL/GenBank/DDBJ whole genome shotgun (WGS) entry which is preliminary data.</text>
</comment>
<proteinExistence type="predicted"/>
<protein>
    <submittedName>
        <fullName evidence="1">Uncharacterized protein</fullName>
    </submittedName>
</protein>
<evidence type="ECO:0000313" key="1">
    <source>
        <dbReference type="EMBL" id="MED6163109.1"/>
    </source>
</evidence>
<reference evidence="1 2" key="1">
    <citation type="journal article" date="2023" name="Plants (Basel)">
        <title>Bridging the Gap: Combining Genomics and Transcriptomics Approaches to Understand Stylosanthes scabra, an Orphan Legume from the Brazilian Caatinga.</title>
        <authorList>
            <person name="Ferreira-Neto J.R.C."/>
            <person name="da Silva M.D."/>
            <person name="Binneck E."/>
            <person name="de Melo N.F."/>
            <person name="da Silva R.H."/>
            <person name="de Melo A.L.T.M."/>
            <person name="Pandolfi V."/>
            <person name="Bustamante F.O."/>
            <person name="Brasileiro-Vidal A.C."/>
            <person name="Benko-Iseppon A.M."/>
        </authorList>
    </citation>
    <scope>NUCLEOTIDE SEQUENCE [LARGE SCALE GENOMIC DNA]</scope>
    <source>
        <tissue evidence="1">Leaves</tissue>
    </source>
</reference>
<sequence length="88" mass="10015">MPRRGWVNGVKLKVGVEYGCSTPLWVKGKGCEAKVGWQKGSLLPTHMRRNPRICVGLDECYVWQRVPRHGADISKNLQKDNFHTVRPS</sequence>
<gene>
    <name evidence="1" type="ORF">PIB30_076690</name>
</gene>
<organism evidence="1 2">
    <name type="scientific">Stylosanthes scabra</name>
    <dbReference type="NCBI Taxonomy" id="79078"/>
    <lineage>
        <taxon>Eukaryota</taxon>
        <taxon>Viridiplantae</taxon>
        <taxon>Streptophyta</taxon>
        <taxon>Embryophyta</taxon>
        <taxon>Tracheophyta</taxon>
        <taxon>Spermatophyta</taxon>
        <taxon>Magnoliopsida</taxon>
        <taxon>eudicotyledons</taxon>
        <taxon>Gunneridae</taxon>
        <taxon>Pentapetalae</taxon>
        <taxon>rosids</taxon>
        <taxon>fabids</taxon>
        <taxon>Fabales</taxon>
        <taxon>Fabaceae</taxon>
        <taxon>Papilionoideae</taxon>
        <taxon>50 kb inversion clade</taxon>
        <taxon>dalbergioids sensu lato</taxon>
        <taxon>Dalbergieae</taxon>
        <taxon>Pterocarpus clade</taxon>
        <taxon>Stylosanthes</taxon>
    </lineage>
</organism>